<evidence type="ECO:0000313" key="2">
    <source>
        <dbReference type="EMBL" id="HIZ23526.1"/>
    </source>
</evidence>
<keyword evidence="1" id="KW-0472">Membrane</keyword>
<dbReference type="EMBL" id="DXBU01000159">
    <property type="protein sequence ID" value="HIZ23526.1"/>
    <property type="molecule type" value="Genomic_DNA"/>
</dbReference>
<sequence>MERLFYDLWGYVRVSLQGGQTERFLNLCKSSGIRIRQLTRTKEGNLEAVFSVKDFFKLRPLLRKTKVHIHILEKHGLPFFFWRNKKRKAFFLGFVFAVGVLFLLSGRIWNIHIEGNVANSTPEILTFLQEKGITHGIAKNSIDCSQIAAMIRKEYPQITWVSARMEGTRLLLTIQEGTKPQELLDQEEEPCNITADQEGTIVKMITRRGTPLFKPGDTCRKGDVLVLGRLDYRNDSQEVYRYEYVHGDADIYVQHELSYYHELPLTYEETVMTGKKRRGFFFKAGPWYLQFGKKQEDGWIRLTEEKQIYLTETFALPFRFGWITDQAFQIEKKTYTKEEARKKAAEILYLYEEKLIEKGVQISENNVKIEIDHMTCISRGTLLVVEKTGIETPVQIQEQPQADLLGSDGQ</sequence>
<evidence type="ECO:0000313" key="3">
    <source>
        <dbReference type="Proteomes" id="UP000824041"/>
    </source>
</evidence>
<accession>A0A9D2DUC4</accession>
<keyword evidence="1" id="KW-1133">Transmembrane helix</keyword>
<dbReference type="InterPro" id="IPR010690">
    <property type="entry name" value="YqfD"/>
</dbReference>
<feature type="transmembrane region" description="Helical" evidence="1">
    <location>
        <begin position="89"/>
        <end position="109"/>
    </location>
</feature>
<reference evidence="2" key="2">
    <citation type="submission" date="2021-04" db="EMBL/GenBank/DDBJ databases">
        <authorList>
            <person name="Gilroy R."/>
        </authorList>
    </citation>
    <scope>NUCLEOTIDE SEQUENCE</scope>
    <source>
        <strain evidence="2">14324</strain>
    </source>
</reference>
<gene>
    <name evidence="2" type="ORF">IAA21_12155</name>
</gene>
<name>A0A9D2DUC4_9FIRM</name>
<evidence type="ECO:0000256" key="1">
    <source>
        <dbReference type="SAM" id="Phobius"/>
    </source>
</evidence>
<protein>
    <submittedName>
        <fullName evidence="2">Sporulation protein YqfD</fullName>
    </submittedName>
</protein>
<keyword evidence="1" id="KW-0812">Transmembrane</keyword>
<organism evidence="2 3">
    <name type="scientific">Candidatus Blautia faecigallinarum</name>
    <dbReference type="NCBI Taxonomy" id="2838488"/>
    <lineage>
        <taxon>Bacteria</taxon>
        <taxon>Bacillati</taxon>
        <taxon>Bacillota</taxon>
        <taxon>Clostridia</taxon>
        <taxon>Lachnospirales</taxon>
        <taxon>Lachnospiraceae</taxon>
        <taxon>Blautia</taxon>
    </lineage>
</organism>
<comment type="caution">
    <text evidence="2">The sequence shown here is derived from an EMBL/GenBank/DDBJ whole genome shotgun (WGS) entry which is preliminary data.</text>
</comment>
<proteinExistence type="predicted"/>
<dbReference type="Pfam" id="PF06898">
    <property type="entry name" value="YqfD"/>
    <property type="match status" value="1"/>
</dbReference>
<dbReference type="Proteomes" id="UP000824041">
    <property type="component" value="Unassembled WGS sequence"/>
</dbReference>
<dbReference type="AlphaFoldDB" id="A0A9D2DUC4"/>
<reference evidence="2" key="1">
    <citation type="journal article" date="2021" name="PeerJ">
        <title>Extensive microbial diversity within the chicken gut microbiome revealed by metagenomics and culture.</title>
        <authorList>
            <person name="Gilroy R."/>
            <person name="Ravi A."/>
            <person name="Getino M."/>
            <person name="Pursley I."/>
            <person name="Horton D.L."/>
            <person name="Alikhan N.F."/>
            <person name="Baker D."/>
            <person name="Gharbi K."/>
            <person name="Hall N."/>
            <person name="Watson M."/>
            <person name="Adriaenssens E.M."/>
            <person name="Foster-Nyarko E."/>
            <person name="Jarju S."/>
            <person name="Secka A."/>
            <person name="Antonio M."/>
            <person name="Oren A."/>
            <person name="Chaudhuri R.R."/>
            <person name="La Ragione R."/>
            <person name="Hildebrand F."/>
            <person name="Pallen M.J."/>
        </authorList>
    </citation>
    <scope>NUCLEOTIDE SEQUENCE</scope>
    <source>
        <strain evidence="2">14324</strain>
    </source>
</reference>